<comment type="caution">
    <text evidence="2">The sequence shown here is derived from an EMBL/GenBank/DDBJ whole genome shotgun (WGS) entry which is preliminary data.</text>
</comment>
<dbReference type="EMBL" id="QHBU01000256">
    <property type="protein sequence ID" value="PZR78520.1"/>
    <property type="molecule type" value="Genomic_DNA"/>
</dbReference>
<reference evidence="2 3" key="1">
    <citation type="journal article" date="2017" name="Nature">
        <title>Atmospheric trace gases support primary production in Antarctic desert surface soil.</title>
        <authorList>
            <person name="Ji M."/>
            <person name="Greening C."/>
            <person name="Vanwonterghem I."/>
            <person name="Carere C.R."/>
            <person name="Bay S.K."/>
            <person name="Steen J.A."/>
            <person name="Montgomery K."/>
            <person name="Lines T."/>
            <person name="Beardall J."/>
            <person name="van Dorst J."/>
            <person name="Snape I."/>
            <person name="Stott M.B."/>
            <person name="Hugenholtz P."/>
            <person name="Ferrari B.C."/>
        </authorList>
    </citation>
    <scope>NUCLEOTIDE SEQUENCE [LARGE SCALE GENOMIC DNA]</scope>
    <source>
        <strain evidence="2">RRmetagenome_bin12</strain>
    </source>
</reference>
<dbReference type="AlphaFoldDB" id="A0A2W5Z083"/>
<accession>A0A2W5Z083</accession>
<protein>
    <submittedName>
        <fullName evidence="2">Uncharacterized protein</fullName>
    </submittedName>
</protein>
<feature type="region of interest" description="Disordered" evidence="1">
    <location>
        <begin position="133"/>
        <end position="157"/>
    </location>
</feature>
<sequence length="231" mass="25876">MEMCDLGQEGTNTLIGITDLTRANRKTQNGRDVTFTDDRQHPWGRPERVLGSPLSINFLLAQSDAAAVQVQHFSAFPTGFEFQVVAYAVLTEEVNVWDPMFGLAGLRGREGKDPYDLADDVLRLSVEFSDGSRAHNLRPPMDPRPGETRYLEPGHGSAVRSEDGTMWTADSMFWVWPLPSPGEVGFVCEWPQFGIEVTRHHIDAQSILDAARLARPILPRKPDDPPFRQAY</sequence>
<organism evidence="2 3">
    <name type="scientific">Candidatus Aeolococcus gillhamiae</name>
    <dbReference type="NCBI Taxonomy" id="3127015"/>
    <lineage>
        <taxon>Bacteria</taxon>
        <taxon>Bacillati</taxon>
        <taxon>Candidatus Dormiibacterota</taxon>
        <taxon>Candidatus Dormibacteria</taxon>
        <taxon>Candidatus Aeolococcales</taxon>
        <taxon>Candidatus Aeolococcaceae</taxon>
        <taxon>Candidatus Aeolococcus</taxon>
    </lineage>
</organism>
<dbReference type="Proteomes" id="UP000248724">
    <property type="component" value="Unassembled WGS sequence"/>
</dbReference>
<evidence type="ECO:0000313" key="3">
    <source>
        <dbReference type="Proteomes" id="UP000248724"/>
    </source>
</evidence>
<evidence type="ECO:0000313" key="2">
    <source>
        <dbReference type="EMBL" id="PZR78520.1"/>
    </source>
</evidence>
<name>A0A2W5Z083_9BACT</name>
<evidence type="ECO:0000256" key="1">
    <source>
        <dbReference type="SAM" id="MobiDB-lite"/>
    </source>
</evidence>
<gene>
    <name evidence="2" type="ORF">DLM65_12755</name>
</gene>
<proteinExistence type="predicted"/>